<dbReference type="NCBIfam" id="TIGR00421">
    <property type="entry name" value="ubiX_pad"/>
    <property type="match status" value="1"/>
</dbReference>
<comment type="caution">
    <text evidence="7">The sequence shown here is derived from an EMBL/GenBank/DDBJ whole genome shotgun (WGS) entry which is preliminary data.</text>
</comment>
<dbReference type="Gene3D" id="3.40.50.1950">
    <property type="entry name" value="Flavin prenyltransferase-like"/>
    <property type="match status" value="1"/>
</dbReference>
<dbReference type="RefSeq" id="WP_141005253.1">
    <property type="nucleotide sequence ID" value="NZ_BAAAOR010000014.1"/>
</dbReference>
<dbReference type="PANTHER" id="PTHR43374:SF1">
    <property type="entry name" value="FLAVIN PRENYLTRANSFERASE PAD1, MITOCHONDRIAL"/>
    <property type="match status" value="1"/>
</dbReference>
<feature type="binding site" evidence="5">
    <location>
        <position position="177"/>
    </location>
    <ligand>
        <name>dimethylallyl phosphate</name>
        <dbReference type="ChEBI" id="CHEBI:88052"/>
    </ligand>
</feature>
<evidence type="ECO:0000259" key="6">
    <source>
        <dbReference type="Pfam" id="PF02441"/>
    </source>
</evidence>
<reference evidence="7 8" key="1">
    <citation type="journal article" date="2019" name="Int. J. Syst. Evol. Microbiol.">
        <title>The Global Catalogue of Microorganisms (GCM) 10K type strain sequencing project: providing services to taxonomists for standard genome sequencing and annotation.</title>
        <authorList>
            <consortium name="The Broad Institute Genomics Platform"/>
            <consortium name="The Broad Institute Genome Sequencing Center for Infectious Disease"/>
            <person name="Wu L."/>
            <person name="Ma J."/>
        </authorList>
    </citation>
    <scope>NUCLEOTIDE SEQUENCE [LARGE SCALE GENOMIC DNA]</scope>
    <source>
        <strain evidence="7 8">JCM 14942</strain>
    </source>
</reference>
<dbReference type="SUPFAM" id="SSF52507">
    <property type="entry name" value="Homo-oligomeric flavin-containing Cys decarboxylases, HFCD"/>
    <property type="match status" value="1"/>
</dbReference>
<feature type="binding site" evidence="5">
    <location>
        <position position="45"/>
    </location>
    <ligand>
        <name>FMN</name>
        <dbReference type="ChEBI" id="CHEBI:58210"/>
    </ligand>
</feature>
<dbReference type="PANTHER" id="PTHR43374">
    <property type="entry name" value="FLAVIN PRENYLTRANSFERASE"/>
    <property type="match status" value="1"/>
</dbReference>
<evidence type="ECO:0000256" key="4">
    <source>
        <dbReference type="ARBA" id="ARBA00022679"/>
    </source>
</evidence>
<feature type="binding site" evidence="5">
    <location>
        <begin position="96"/>
        <end position="99"/>
    </location>
    <ligand>
        <name>FMN</name>
        <dbReference type="ChEBI" id="CHEBI:58210"/>
    </ligand>
</feature>
<keyword evidence="2 5" id="KW-0285">Flavoprotein</keyword>
<dbReference type="Proteomes" id="UP001500842">
    <property type="component" value="Unassembled WGS sequence"/>
</dbReference>
<feature type="binding site" evidence="5">
    <location>
        <position position="161"/>
    </location>
    <ligand>
        <name>dimethylallyl phosphate</name>
        <dbReference type="ChEBI" id="CHEBI:88052"/>
    </ligand>
</feature>
<keyword evidence="3 5" id="KW-0288">FMN</keyword>
<accession>A0ABN2A7W9</accession>
<evidence type="ECO:0000256" key="5">
    <source>
        <dbReference type="HAMAP-Rule" id="MF_01984"/>
    </source>
</evidence>
<dbReference type="InterPro" id="IPR003382">
    <property type="entry name" value="Flavoprotein"/>
</dbReference>
<keyword evidence="8" id="KW-1185">Reference proteome</keyword>
<feature type="domain" description="Flavoprotein" evidence="6">
    <location>
        <begin position="12"/>
        <end position="181"/>
    </location>
</feature>
<dbReference type="EMBL" id="BAAAOR010000014">
    <property type="protein sequence ID" value="GAA1512950.1"/>
    <property type="molecule type" value="Genomic_DNA"/>
</dbReference>
<comment type="similarity">
    <text evidence="5">Belongs to the UbiX/PAD1 family.</text>
</comment>
<dbReference type="InterPro" id="IPR004507">
    <property type="entry name" value="UbiX-like"/>
</dbReference>
<keyword evidence="1 5" id="KW-0637">Prenyltransferase</keyword>
<dbReference type="NCBIfam" id="NF004685">
    <property type="entry name" value="PRK06029.1"/>
    <property type="match status" value="1"/>
</dbReference>
<evidence type="ECO:0000256" key="3">
    <source>
        <dbReference type="ARBA" id="ARBA00022643"/>
    </source>
</evidence>
<evidence type="ECO:0000256" key="2">
    <source>
        <dbReference type="ARBA" id="ARBA00022630"/>
    </source>
</evidence>
<sequence>MASYEEHRRPRRIVVGISAATGAVYGVRVLEKLAEAGVESHLIISTWARRTIEHETGATVASVERLASVVHRPGDQASVLSSGSFRTDGMIVAPCSVRSVASIAHGVADNLLLRAADVTIKERKPLVLMVRETPLSVIHLENLTLLARAGVTIFPPVPAFYGQPGSIRDIVDHTVSRALDQLGVEDDQAHRWDGRLDRPARVDEPAASLWPPKTVG</sequence>
<gene>
    <name evidence="5" type="primary">ubiX</name>
    <name evidence="7" type="ORF">GCM10009788_16840</name>
</gene>
<dbReference type="HAMAP" id="MF_01984">
    <property type="entry name" value="ubiX_pad"/>
    <property type="match status" value="1"/>
</dbReference>
<dbReference type="EC" id="2.5.1.129" evidence="5"/>
<evidence type="ECO:0000256" key="1">
    <source>
        <dbReference type="ARBA" id="ARBA00022602"/>
    </source>
</evidence>
<comment type="function">
    <text evidence="5">Flavin prenyltransferase that catalyzes the synthesis of the prenylated FMN cofactor (prenyl-FMN) for 4-hydroxy-3-polyprenylbenzoic acid decarboxylase UbiD. The prenyltransferase is metal-independent and links a dimethylallyl moiety from dimethylallyl monophosphate (DMAP) to the flavin N5 and C6 atoms of FMN.</text>
</comment>
<comment type="caution">
    <text evidence="5">Lacks conserved residue(s) required for the propagation of feature annotation.</text>
</comment>
<evidence type="ECO:0000313" key="8">
    <source>
        <dbReference type="Proteomes" id="UP001500842"/>
    </source>
</evidence>
<feature type="binding site" evidence="5">
    <location>
        <position position="131"/>
    </location>
    <ligand>
        <name>FMN</name>
        <dbReference type="ChEBI" id="CHEBI:58210"/>
    </ligand>
</feature>
<evidence type="ECO:0000313" key="7">
    <source>
        <dbReference type="EMBL" id="GAA1512950.1"/>
    </source>
</evidence>
<dbReference type="Pfam" id="PF02441">
    <property type="entry name" value="Flavoprotein"/>
    <property type="match status" value="1"/>
</dbReference>
<keyword evidence="4 5" id="KW-0808">Transferase</keyword>
<name>A0ABN2A7W9_9ACTN</name>
<organism evidence="7 8">
    <name type="scientific">Nocardioides humi</name>
    <dbReference type="NCBI Taxonomy" id="449461"/>
    <lineage>
        <taxon>Bacteria</taxon>
        <taxon>Bacillati</taxon>
        <taxon>Actinomycetota</taxon>
        <taxon>Actinomycetes</taxon>
        <taxon>Propionibacteriales</taxon>
        <taxon>Nocardioidaceae</taxon>
        <taxon>Nocardioides</taxon>
    </lineage>
</organism>
<comment type="catalytic activity">
    <reaction evidence="5">
        <text>dimethylallyl phosphate + FMNH2 = prenylated FMNH2 + phosphate</text>
        <dbReference type="Rhea" id="RHEA:37743"/>
        <dbReference type="ChEBI" id="CHEBI:43474"/>
        <dbReference type="ChEBI" id="CHEBI:57618"/>
        <dbReference type="ChEBI" id="CHEBI:87467"/>
        <dbReference type="ChEBI" id="CHEBI:88052"/>
        <dbReference type="EC" id="2.5.1.129"/>
    </reaction>
</comment>
<dbReference type="InterPro" id="IPR036551">
    <property type="entry name" value="Flavin_trans-like"/>
</dbReference>
<proteinExistence type="inferred from homology"/>
<protein>
    <recommendedName>
        <fullName evidence="5">Flavin prenyltransferase UbiX</fullName>
        <ecNumber evidence="5">2.5.1.129</ecNumber>
    </recommendedName>
</protein>